<gene>
    <name evidence="3" type="ORF">AXG93_2269s1130</name>
    <name evidence="2" type="ORF">Mp_3g08280</name>
</gene>
<dbReference type="Pfam" id="PF08240">
    <property type="entry name" value="ADH_N"/>
    <property type="match status" value="1"/>
</dbReference>
<evidence type="ECO:0000313" key="3">
    <source>
        <dbReference type="EMBL" id="OAE20752.1"/>
    </source>
</evidence>
<keyword evidence="4" id="KW-1185">Reference proteome</keyword>
<dbReference type="InterPro" id="IPR036291">
    <property type="entry name" value="NAD(P)-bd_dom_sf"/>
</dbReference>
<dbReference type="InterPro" id="IPR011032">
    <property type="entry name" value="GroES-like_sf"/>
</dbReference>
<dbReference type="InterPro" id="IPR020843">
    <property type="entry name" value="ER"/>
</dbReference>
<dbReference type="SUPFAM" id="SSF50129">
    <property type="entry name" value="GroES-like"/>
    <property type="match status" value="1"/>
</dbReference>
<reference evidence="5" key="3">
    <citation type="journal article" date="2020" name="Curr. Biol.">
        <title>Chromatin organization in early land plants reveals an ancestral association between H3K27me3, transposons, and constitutive heterochromatin.</title>
        <authorList>
            <person name="Montgomery S.A."/>
            <person name="Tanizawa Y."/>
            <person name="Galik B."/>
            <person name="Wang N."/>
            <person name="Ito T."/>
            <person name="Mochizuki T."/>
            <person name="Akimcheva S."/>
            <person name="Bowman J.L."/>
            <person name="Cognat V."/>
            <person name="Marechal-Drouard L."/>
            <person name="Ekker H."/>
            <person name="Hong S.F."/>
            <person name="Kohchi T."/>
            <person name="Lin S.S."/>
            <person name="Liu L.D."/>
            <person name="Nakamura Y."/>
            <person name="Valeeva L.R."/>
            <person name="Shakirov E.V."/>
            <person name="Shippen D.E."/>
            <person name="Wei W.L."/>
            <person name="Yagura M."/>
            <person name="Yamaoka S."/>
            <person name="Yamato K.T."/>
            <person name="Liu C."/>
            <person name="Berger F."/>
        </authorList>
    </citation>
    <scope>NUCLEOTIDE SEQUENCE [LARGE SCALE GENOMIC DNA]</scope>
    <source>
        <strain evidence="5">Tak-1</strain>
    </source>
</reference>
<proteinExistence type="predicted"/>
<name>A0A176VK85_MARPO</name>
<dbReference type="SUPFAM" id="SSF51735">
    <property type="entry name" value="NAD(P)-binding Rossmann-fold domains"/>
    <property type="match status" value="1"/>
</dbReference>
<dbReference type="EMBL" id="LVLJ01003589">
    <property type="protein sequence ID" value="OAE20752.1"/>
    <property type="molecule type" value="Genomic_DNA"/>
</dbReference>
<dbReference type="Gene3D" id="3.90.180.10">
    <property type="entry name" value="Medium-chain alcohol dehydrogenases, catalytic domain"/>
    <property type="match status" value="1"/>
</dbReference>
<accession>A0A176VK85</accession>
<evidence type="ECO:0000313" key="4">
    <source>
        <dbReference type="Proteomes" id="UP000077202"/>
    </source>
</evidence>
<evidence type="ECO:0000313" key="5">
    <source>
        <dbReference type="Proteomes" id="UP001162541"/>
    </source>
</evidence>
<dbReference type="SMART" id="SM00829">
    <property type="entry name" value="PKS_ER"/>
    <property type="match status" value="1"/>
</dbReference>
<dbReference type="Pfam" id="PF00107">
    <property type="entry name" value="ADH_zinc_N"/>
    <property type="match status" value="1"/>
</dbReference>
<dbReference type="CDD" id="cd08241">
    <property type="entry name" value="QOR1"/>
    <property type="match status" value="1"/>
</dbReference>
<feature type="domain" description="Enoyl reductase (ER)" evidence="1">
    <location>
        <begin position="28"/>
        <end position="339"/>
    </location>
</feature>
<dbReference type="InterPro" id="IPR013154">
    <property type="entry name" value="ADH-like_N"/>
</dbReference>
<evidence type="ECO:0000259" key="1">
    <source>
        <dbReference type="SMART" id="SM00829"/>
    </source>
</evidence>
<dbReference type="PANTHER" id="PTHR43677:SF4">
    <property type="entry name" value="QUINONE OXIDOREDUCTASE-LIKE PROTEIN 2"/>
    <property type="match status" value="1"/>
</dbReference>
<dbReference type="Gene3D" id="3.40.50.720">
    <property type="entry name" value="NAD(P)-binding Rossmann-like Domain"/>
    <property type="match status" value="1"/>
</dbReference>
<protein>
    <recommendedName>
        <fullName evidence="1">Enoyl reductase (ER) domain-containing protein</fullName>
    </recommendedName>
</protein>
<evidence type="ECO:0000313" key="2">
    <source>
        <dbReference type="EMBL" id="BBN04860.1"/>
    </source>
</evidence>
<dbReference type="Proteomes" id="UP001162541">
    <property type="component" value="Chromosome 3"/>
</dbReference>
<dbReference type="EMBL" id="AP019868">
    <property type="protein sequence ID" value="BBN04860.1"/>
    <property type="molecule type" value="Genomic_DNA"/>
</dbReference>
<dbReference type="GO" id="GO:0016491">
    <property type="term" value="F:oxidoreductase activity"/>
    <property type="evidence" value="ECO:0007669"/>
    <property type="project" value="InterPro"/>
</dbReference>
<reference evidence="3 4" key="1">
    <citation type="submission" date="2016-03" db="EMBL/GenBank/DDBJ databases">
        <title>Mechanisms controlling the formation of the plant cell surface in tip-growing cells are functionally conserved among land plants.</title>
        <authorList>
            <person name="Honkanen S."/>
            <person name="Jones V.A."/>
            <person name="Morieri G."/>
            <person name="Champion C."/>
            <person name="Hetherington A.J."/>
            <person name="Kelly S."/>
            <person name="Saint-Marcoux D."/>
            <person name="Proust H."/>
            <person name="Prescott H."/>
            <person name="Dolan L."/>
        </authorList>
    </citation>
    <scope>NUCLEOTIDE SEQUENCE [LARGE SCALE GENOMIC DNA]</scope>
    <source>
        <strain evidence="4">cv. Tak-1 and cv. Tak-2</strain>
        <tissue evidence="3">Whole gametophyte</tissue>
    </source>
</reference>
<organism evidence="3 4">
    <name type="scientific">Marchantia polymorpha subsp. ruderalis</name>
    <dbReference type="NCBI Taxonomy" id="1480154"/>
    <lineage>
        <taxon>Eukaryota</taxon>
        <taxon>Viridiplantae</taxon>
        <taxon>Streptophyta</taxon>
        <taxon>Embryophyta</taxon>
        <taxon>Marchantiophyta</taxon>
        <taxon>Marchantiopsida</taxon>
        <taxon>Marchantiidae</taxon>
        <taxon>Marchantiales</taxon>
        <taxon>Marchantiaceae</taxon>
        <taxon>Marchantia</taxon>
    </lineage>
</organism>
<dbReference type="Proteomes" id="UP000077202">
    <property type="component" value="Unassembled WGS sequence"/>
</dbReference>
<dbReference type="InterPro" id="IPR013149">
    <property type="entry name" value="ADH-like_C"/>
</dbReference>
<reference evidence="2" key="2">
    <citation type="journal article" date="2019" name="Curr. Biol.">
        <title>Chromatin organization in early land plants reveals an ancestral association between H3K27me3, transposons, and constitutive heterochromatin.</title>
        <authorList>
            <person name="Montgomery S.A."/>
            <person name="Tanizawa Y."/>
            <person name="Galik B."/>
            <person name="Wang N."/>
            <person name="Ito T."/>
            <person name="Mochizuki T."/>
            <person name="Akimcheva S."/>
            <person name="Bowman J."/>
            <person name="Cognat V."/>
            <person name="Drouard L."/>
            <person name="Ekker H."/>
            <person name="Houng S."/>
            <person name="Kohchi T."/>
            <person name="Lin S."/>
            <person name="Liu L.D."/>
            <person name="Nakamura Y."/>
            <person name="Valeeva L.R."/>
            <person name="Shakirov E.V."/>
            <person name="Shippen D.E."/>
            <person name="Wei W."/>
            <person name="Yagura M."/>
            <person name="Yamaoka S."/>
            <person name="Yamato K.T."/>
            <person name="Liu C."/>
            <person name="Berger F."/>
        </authorList>
    </citation>
    <scope>NUCLEOTIDE SEQUENCE [LARGE SCALE GENOMIC DNA]</scope>
    <source>
        <strain evidence="2">Tak-1</strain>
    </source>
</reference>
<dbReference type="PANTHER" id="PTHR43677">
    <property type="entry name" value="SHORT-CHAIN DEHYDROGENASE/REDUCTASE"/>
    <property type="match status" value="1"/>
</dbReference>
<sequence>MERETIRALVVRSLGDPKTPLSDKNCPVSEMQWPRPALTSPTSVRVKVKVTSVNFSTVLQIQGLYQEKPKLPYVPGGDFSGVVTEAGAKVTHVKVGDRVCGFVNYGSFAEEFVADESEMFLIPSGCDLVAAGALPVAFGTSHIALDHRANLRPGQVLLVLGAGGGVGLAAVELGKLMGAIVIAVARGKEKVDLLRSTGADFVLDSSEDGIIKPVQAFLKSKKLRGVDVLYDPVGGKQHKEALKLVKWGGQILVIGFASGEIPSIPANIALVKNWTVHGLYWGSYVIHQPHILRDSMKQLLRWAAEGKLDVHISHQFPLSQANLAFATVMDRKAIGKVIFTLEDKPSRL</sequence>
<dbReference type="AlphaFoldDB" id="A0A176VK85"/>
<dbReference type="InterPro" id="IPR051397">
    <property type="entry name" value="Zn-ADH-like_protein"/>
</dbReference>